<protein>
    <submittedName>
        <fullName evidence="1">Uncharacterized protein</fullName>
    </submittedName>
</protein>
<gene>
    <name evidence="1" type="ORF">PROFUN_06179</name>
</gene>
<sequence length="46" mass="5254">MMTIILPKVSNCKCYQLAGNCNRQQKAFLMHTFGVRPIQTDIILTL</sequence>
<evidence type="ECO:0000313" key="1">
    <source>
        <dbReference type="EMBL" id="PRP76901.1"/>
    </source>
</evidence>
<proteinExistence type="predicted"/>
<organism evidence="1 2">
    <name type="scientific">Planoprotostelium fungivorum</name>
    <dbReference type="NCBI Taxonomy" id="1890364"/>
    <lineage>
        <taxon>Eukaryota</taxon>
        <taxon>Amoebozoa</taxon>
        <taxon>Evosea</taxon>
        <taxon>Variosea</taxon>
        <taxon>Cavosteliida</taxon>
        <taxon>Cavosteliaceae</taxon>
        <taxon>Planoprotostelium</taxon>
    </lineage>
</organism>
<dbReference type="EMBL" id="MDYQ01000292">
    <property type="protein sequence ID" value="PRP76901.1"/>
    <property type="molecule type" value="Genomic_DNA"/>
</dbReference>
<reference evidence="1 2" key="1">
    <citation type="journal article" date="2018" name="Genome Biol. Evol.">
        <title>Multiple Roots of Fruiting Body Formation in Amoebozoa.</title>
        <authorList>
            <person name="Hillmann F."/>
            <person name="Forbes G."/>
            <person name="Novohradska S."/>
            <person name="Ferling I."/>
            <person name="Riege K."/>
            <person name="Groth M."/>
            <person name="Westermann M."/>
            <person name="Marz M."/>
            <person name="Spaller T."/>
            <person name="Winckler T."/>
            <person name="Schaap P."/>
            <person name="Glockner G."/>
        </authorList>
    </citation>
    <scope>NUCLEOTIDE SEQUENCE [LARGE SCALE GENOMIC DNA]</scope>
    <source>
        <strain evidence="1 2">Jena</strain>
    </source>
</reference>
<comment type="caution">
    <text evidence="1">The sequence shown here is derived from an EMBL/GenBank/DDBJ whole genome shotgun (WGS) entry which is preliminary data.</text>
</comment>
<dbReference type="AlphaFoldDB" id="A0A2P6MYX0"/>
<dbReference type="Proteomes" id="UP000241769">
    <property type="component" value="Unassembled WGS sequence"/>
</dbReference>
<keyword evidence="2" id="KW-1185">Reference proteome</keyword>
<accession>A0A2P6MYX0</accession>
<dbReference type="InParanoid" id="A0A2P6MYX0"/>
<name>A0A2P6MYX0_9EUKA</name>
<evidence type="ECO:0000313" key="2">
    <source>
        <dbReference type="Proteomes" id="UP000241769"/>
    </source>
</evidence>